<evidence type="ECO:0000313" key="5">
    <source>
        <dbReference type="Proteomes" id="UP000312512"/>
    </source>
</evidence>
<dbReference type="Proteomes" id="UP000312512">
    <property type="component" value="Unassembled WGS sequence"/>
</dbReference>
<evidence type="ECO:0000256" key="2">
    <source>
        <dbReference type="SAM" id="Phobius"/>
    </source>
</evidence>
<dbReference type="EMBL" id="VDLX02000023">
    <property type="protein sequence ID" value="KAB8188842.1"/>
    <property type="molecule type" value="Genomic_DNA"/>
</dbReference>
<name>A0A5C4VGC3_9ACTN</name>
<evidence type="ECO:0000256" key="1">
    <source>
        <dbReference type="SAM" id="MobiDB-lite"/>
    </source>
</evidence>
<feature type="transmembrane region" description="Helical" evidence="2">
    <location>
        <begin position="398"/>
        <end position="417"/>
    </location>
</feature>
<feature type="region of interest" description="Disordered" evidence="1">
    <location>
        <begin position="339"/>
        <end position="392"/>
    </location>
</feature>
<accession>A0A5C4VGC3</accession>
<feature type="compositionally biased region" description="Low complexity" evidence="1">
    <location>
        <begin position="353"/>
        <end position="384"/>
    </location>
</feature>
<evidence type="ECO:0000313" key="4">
    <source>
        <dbReference type="EMBL" id="KAB8188842.1"/>
    </source>
</evidence>
<dbReference type="RefSeq" id="WP_139636711.1">
    <property type="nucleotide sequence ID" value="NZ_VDLX02000023.1"/>
</dbReference>
<keyword evidence="2" id="KW-0472">Membrane</keyword>
<keyword evidence="2" id="KW-1133">Transmembrane helix</keyword>
<comment type="caution">
    <text evidence="4">The sequence shown here is derived from an EMBL/GenBank/DDBJ whole genome shotgun (WGS) entry which is preliminary data.</text>
</comment>
<proteinExistence type="predicted"/>
<feature type="chain" id="PRO_5043691653" description="LPXTG cell wall anchor domain-containing protein" evidence="3">
    <location>
        <begin position="38"/>
        <end position="424"/>
    </location>
</feature>
<evidence type="ECO:0008006" key="6">
    <source>
        <dbReference type="Google" id="ProtNLM"/>
    </source>
</evidence>
<keyword evidence="2" id="KW-0812">Transmembrane</keyword>
<feature type="signal peptide" evidence="3">
    <location>
        <begin position="1"/>
        <end position="37"/>
    </location>
</feature>
<keyword evidence="5" id="KW-1185">Reference proteome</keyword>
<reference evidence="4 5" key="1">
    <citation type="submission" date="2019-10" db="EMBL/GenBank/DDBJ databases">
        <title>Nonomuraea sp. nov., isolated from Phyllanthus amarus.</title>
        <authorList>
            <person name="Klykleung N."/>
            <person name="Tanasupawat S."/>
        </authorList>
    </citation>
    <scope>NUCLEOTIDE SEQUENCE [LARGE SCALE GENOMIC DNA]</scope>
    <source>
        <strain evidence="4 5">PA1-10</strain>
    </source>
</reference>
<protein>
    <recommendedName>
        <fullName evidence="6">LPXTG cell wall anchor domain-containing protein</fullName>
    </recommendedName>
</protein>
<dbReference type="OrthoDB" id="3539927at2"/>
<dbReference type="AlphaFoldDB" id="A0A5C4VGC3"/>
<evidence type="ECO:0000256" key="3">
    <source>
        <dbReference type="SAM" id="SignalP"/>
    </source>
</evidence>
<organism evidence="4 5">
    <name type="scientific">Nonomuraea phyllanthi</name>
    <dbReference type="NCBI Taxonomy" id="2219224"/>
    <lineage>
        <taxon>Bacteria</taxon>
        <taxon>Bacillati</taxon>
        <taxon>Actinomycetota</taxon>
        <taxon>Actinomycetes</taxon>
        <taxon>Streptosporangiales</taxon>
        <taxon>Streptosporangiaceae</taxon>
        <taxon>Nonomuraea</taxon>
    </lineage>
</organism>
<gene>
    <name evidence="4" type="ORF">FH608_042965</name>
</gene>
<keyword evidence="3" id="KW-0732">Signal</keyword>
<sequence length="424" mass="43085">MSQAWRRLAQKTSAVGLVSTFVIFAGSLLALPAPAQAAATKQFNYTCSSGPFSNTSISVGLSAPDSVTVGQGFDLTVNIPSLTIATHPTSATTLQANLDMTVTGGTAATGVKTGPQITTTQTSVTASSVTYRITVTAGTTTKVSVKPGDLKLAFASNVSSVTTCRPPTSTTDVLDVPIGTGSGNGTNTDVVEYKCVGPATTDTQDVEIKVEMTMPTSARVGQQFAIKWKGTYTAGKELKAPTTGQTITAKVFAYASLTGISGLTSATGEGSTGTITAGQIVTLPTTQIDLKSTANAAGTATVKPAKVNFGSDTATGNQPKIECTVQNESELKTYTFAVGNASTSPTPSPSPTPSNTSPRPTRTATHTVTVTPTQKKSQTPKAGADTGGGGEMGPDGRLFIVTGTALIVAAAAGGLIMRRRTIRG</sequence>